<evidence type="ECO:0000313" key="2">
    <source>
        <dbReference type="Proteomes" id="UP001158576"/>
    </source>
</evidence>
<evidence type="ECO:0000313" key="1">
    <source>
        <dbReference type="EMBL" id="CAG5104874.1"/>
    </source>
</evidence>
<dbReference type="EMBL" id="OU015566">
    <property type="protein sequence ID" value="CAG5104874.1"/>
    <property type="molecule type" value="Genomic_DNA"/>
</dbReference>
<protein>
    <submittedName>
        <fullName evidence="1">Oidioi.mRNA.OKI2018_I69.chr1.g1626.t1.cds</fullName>
    </submittedName>
</protein>
<gene>
    <name evidence="1" type="ORF">OKIOD_LOCUS10391</name>
</gene>
<accession>A0ABN7STJ9</accession>
<proteinExistence type="predicted"/>
<dbReference type="Proteomes" id="UP001158576">
    <property type="component" value="Chromosome 1"/>
</dbReference>
<keyword evidence="2" id="KW-1185">Reference proteome</keyword>
<name>A0ABN7STJ9_OIKDI</name>
<sequence>MSEPATNNFCKTLNVAADLLFTEMTKHYNFLEDLSRNNALLIYDDTETRYAEVFQGYSADRVWSPVLLSRDSSVKNPLKDWVRFPMTQGYVLLCNPAGKLFVSQVGVLAGPIIACSFCKHNNGWKTGSH</sequence>
<reference evidence="1 2" key="1">
    <citation type="submission" date="2021-04" db="EMBL/GenBank/DDBJ databases">
        <authorList>
            <person name="Bliznina A."/>
        </authorList>
    </citation>
    <scope>NUCLEOTIDE SEQUENCE [LARGE SCALE GENOMIC DNA]</scope>
</reference>
<organism evidence="1 2">
    <name type="scientific">Oikopleura dioica</name>
    <name type="common">Tunicate</name>
    <dbReference type="NCBI Taxonomy" id="34765"/>
    <lineage>
        <taxon>Eukaryota</taxon>
        <taxon>Metazoa</taxon>
        <taxon>Chordata</taxon>
        <taxon>Tunicata</taxon>
        <taxon>Appendicularia</taxon>
        <taxon>Copelata</taxon>
        <taxon>Oikopleuridae</taxon>
        <taxon>Oikopleura</taxon>
    </lineage>
</organism>